<evidence type="ECO:0000313" key="4">
    <source>
        <dbReference type="Proteomes" id="UP000199647"/>
    </source>
</evidence>
<organism evidence="3 4">
    <name type="scientific">Faunimonas pinastri</name>
    <dbReference type="NCBI Taxonomy" id="1855383"/>
    <lineage>
        <taxon>Bacteria</taxon>
        <taxon>Pseudomonadati</taxon>
        <taxon>Pseudomonadota</taxon>
        <taxon>Alphaproteobacteria</taxon>
        <taxon>Hyphomicrobiales</taxon>
        <taxon>Afifellaceae</taxon>
        <taxon>Faunimonas</taxon>
    </lineage>
</organism>
<dbReference type="Proteomes" id="UP000199647">
    <property type="component" value="Unassembled WGS sequence"/>
</dbReference>
<dbReference type="PANTHER" id="PTHR33608:SF6">
    <property type="entry name" value="BLL2464 PROTEIN"/>
    <property type="match status" value="1"/>
</dbReference>
<dbReference type="EMBL" id="FOFG01000001">
    <property type="protein sequence ID" value="SEP74761.1"/>
    <property type="molecule type" value="Genomic_DNA"/>
</dbReference>
<reference evidence="3 4" key="1">
    <citation type="submission" date="2016-10" db="EMBL/GenBank/DDBJ databases">
        <authorList>
            <person name="de Groot N.N."/>
        </authorList>
    </citation>
    <scope>NUCLEOTIDE SEQUENCE [LARGE SCALE GENOMIC DNA]</scope>
    <source>
        <strain evidence="3 4">A52C2</strain>
    </source>
</reference>
<sequence length="312" mass="34286">MAATGLSTSPSRHSPTTARADDARSLAARLPDLLVAARRVAANVLLGVHGRRRAGSGETFWQFRPYMPGEPARRIDWRRSARDQHLYVREREWEASQTVWLWADLSPSMDFRSDLSPVSKLDRAVVLMLATAEMLARGGERVGLPGLVEPQLGRNAADRFAAALARAENLPDWPDIRGVKRFSELVIVSDCLSEIDTIRNRCRAVADIGATMHLLQVTDPAEESFPYDGRFEFRDPESGALWLSESAGSLRERYIARLAAHRGEIALSARKAGSTFGVHHTDRPASEGLLFLHSSLSGTPLTRSGAAPANRA</sequence>
<accession>A0A1H9AE11</accession>
<keyword evidence="4" id="KW-1185">Reference proteome</keyword>
<feature type="domain" description="DUF58" evidence="2">
    <location>
        <begin position="63"/>
        <end position="262"/>
    </location>
</feature>
<dbReference type="OrthoDB" id="9794556at2"/>
<proteinExistence type="predicted"/>
<evidence type="ECO:0000256" key="1">
    <source>
        <dbReference type="SAM" id="MobiDB-lite"/>
    </source>
</evidence>
<gene>
    <name evidence="3" type="ORF">SAMN05216548_101399</name>
</gene>
<feature type="region of interest" description="Disordered" evidence="1">
    <location>
        <begin position="1"/>
        <end position="22"/>
    </location>
</feature>
<evidence type="ECO:0000259" key="2">
    <source>
        <dbReference type="Pfam" id="PF01882"/>
    </source>
</evidence>
<dbReference type="Pfam" id="PF01882">
    <property type="entry name" value="DUF58"/>
    <property type="match status" value="1"/>
</dbReference>
<dbReference type="STRING" id="1855383.SAMN05216548_101399"/>
<name>A0A1H9AE11_9HYPH</name>
<protein>
    <recommendedName>
        <fullName evidence="2">DUF58 domain-containing protein</fullName>
    </recommendedName>
</protein>
<dbReference type="AlphaFoldDB" id="A0A1H9AE11"/>
<dbReference type="PANTHER" id="PTHR33608">
    <property type="entry name" value="BLL2464 PROTEIN"/>
    <property type="match status" value="1"/>
</dbReference>
<dbReference type="RefSeq" id="WP_092494898.1">
    <property type="nucleotide sequence ID" value="NZ_FOFG01000001.1"/>
</dbReference>
<evidence type="ECO:0000313" key="3">
    <source>
        <dbReference type="EMBL" id="SEP74761.1"/>
    </source>
</evidence>
<dbReference type="InterPro" id="IPR002881">
    <property type="entry name" value="DUF58"/>
</dbReference>
<feature type="compositionally biased region" description="Polar residues" evidence="1">
    <location>
        <begin position="1"/>
        <end position="17"/>
    </location>
</feature>